<dbReference type="AlphaFoldDB" id="A0AAD8HWW9"/>
<proteinExistence type="inferred from homology"/>
<dbReference type="Gene3D" id="3.40.50.1700">
    <property type="entry name" value="Glycoside hydrolase family 3 C-terminal domain"/>
    <property type="match status" value="1"/>
</dbReference>
<dbReference type="Proteomes" id="UP001237642">
    <property type="component" value="Unassembled WGS sequence"/>
</dbReference>
<dbReference type="EMBL" id="JAUIZM010000007">
    <property type="protein sequence ID" value="KAK1374216.1"/>
    <property type="molecule type" value="Genomic_DNA"/>
</dbReference>
<protein>
    <recommendedName>
        <fullName evidence="4">Fibronectin type III-like domain-containing protein</fullName>
    </recommendedName>
</protein>
<dbReference type="SMART" id="SM01217">
    <property type="entry name" value="Fn3_like"/>
    <property type="match status" value="1"/>
</dbReference>
<sequence>MKVTTKYSLACKKEVRTSNFIYEVKVVVLVEALSEEEEGQQGQVHFDIRPIQNHILLLQRSFSAKRDQTVLVGHLQNLEQRKGDSNHTQAILWAGYPGQEGGRAIADVIFGKHNPGGRLPLTWYPSNYTDTLPMTSMQLRPHDGLVKIEDLKCDKDIEFEVEFRNNGRRDGTETAIVYSIPPKNIKGVQIKQVVGFKSVFIHARKTVTVKFVLNVCKSFFIVNYNAYRLLPSGQHTIMIGDKVLSFPVQIKIEGH</sequence>
<keyword evidence="3" id="KW-0326">Glycosidase</keyword>
<dbReference type="Gene3D" id="2.60.40.10">
    <property type="entry name" value="Immunoglobulins"/>
    <property type="match status" value="1"/>
</dbReference>
<dbReference type="SUPFAM" id="SSF52279">
    <property type="entry name" value="Beta-D-glucan exohydrolase, C-terminal domain"/>
    <property type="match status" value="1"/>
</dbReference>
<comment type="similarity">
    <text evidence="1">Belongs to the glycosyl hydrolase 3 family.</text>
</comment>
<reference evidence="5" key="2">
    <citation type="submission" date="2023-05" db="EMBL/GenBank/DDBJ databases">
        <authorList>
            <person name="Schelkunov M.I."/>
        </authorList>
    </citation>
    <scope>NUCLEOTIDE SEQUENCE</scope>
    <source>
        <strain evidence="5">Hsosn_3</strain>
        <tissue evidence="5">Leaf</tissue>
    </source>
</reference>
<gene>
    <name evidence="5" type="ORF">POM88_030409</name>
</gene>
<dbReference type="InterPro" id="IPR013783">
    <property type="entry name" value="Ig-like_fold"/>
</dbReference>
<keyword evidence="6" id="KW-1185">Reference proteome</keyword>
<dbReference type="Pfam" id="PF14310">
    <property type="entry name" value="Fn3-like"/>
    <property type="match status" value="1"/>
</dbReference>
<dbReference type="PANTHER" id="PTHR42721">
    <property type="entry name" value="SUGAR HYDROLASE-RELATED"/>
    <property type="match status" value="1"/>
</dbReference>
<name>A0AAD8HWW9_9APIA</name>
<evidence type="ECO:0000256" key="3">
    <source>
        <dbReference type="ARBA" id="ARBA00023295"/>
    </source>
</evidence>
<evidence type="ECO:0000256" key="2">
    <source>
        <dbReference type="ARBA" id="ARBA00022801"/>
    </source>
</evidence>
<reference evidence="5" key="1">
    <citation type="submission" date="2023-02" db="EMBL/GenBank/DDBJ databases">
        <title>Genome of toxic invasive species Heracleum sosnowskyi carries increased number of genes despite the absence of recent whole-genome duplications.</title>
        <authorList>
            <person name="Schelkunov M."/>
            <person name="Shtratnikova V."/>
            <person name="Makarenko M."/>
            <person name="Klepikova A."/>
            <person name="Omelchenko D."/>
            <person name="Novikova G."/>
            <person name="Obukhova E."/>
            <person name="Bogdanov V."/>
            <person name="Penin A."/>
            <person name="Logacheva M."/>
        </authorList>
    </citation>
    <scope>NUCLEOTIDE SEQUENCE</scope>
    <source>
        <strain evidence="5">Hsosn_3</strain>
        <tissue evidence="5">Leaf</tissue>
    </source>
</reference>
<evidence type="ECO:0000259" key="4">
    <source>
        <dbReference type="SMART" id="SM01217"/>
    </source>
</evidence>
<dbReference type="InterPro" id="IPR002772">
    <property type="entry name" value="Glyco_hydro_3_C"/>
</dbReference>
<dbReference type="PANTHER" id="PTHR42721:SF3">
    <property type="entry name" value="BETA-D-XYLOSIDASE 5-RELATED"/>
    <property type="match status" value="1"/>
</dbReference>
<dbReference type="InterPro" id="IPR044993">
    <property type="entry name" value="BXL"/>
</dbReference>
<evidence type="ECO:0000256" key="1">
    <source>
        <dbReference type="ARBA" id="ARBA00005336"/>
    </source>
</evidence>
<dbReference type="GO" id="GO:0046556">
    <property type="term" value="F:alpha-L-arabinofuranosidase activity"/>
    <property type="evidence" value="ECO:0007669"/>
    <property type="project" value="TreeGrafter"/>
</dbReference>
<evidence type="ECO:0000313" key="5">
    <source>
        <dbReference type="EMBL" id="KAK1374216.1"/>
    </source>
</evidence>
<dbReference type="Pfam" id="PF01915">
    <property type="entry name" value="Glyco_hydro_3_C"/>
    <property type="match status" value="1"/>
</dbReference>
<dbReference type="InterPro" id="IPR026891">
    <property type="entry name" value="Fn3-like"/>
</dbReference>
<dbReference type="GO" id="GO:0031222">
    <property type="term" value="P:arabinan catabolic process"/>
    <property type="evidence" value="ECO:0007669"/>
    <property type="project" value="TreeGrafter"/>
</dbReference>
<feature type="domain" description="Fibronectin type III-like" evidence="4">
    <location>
        <begin position="173"/>
        <end position="243"/>
    </location>
</feature>
<dbReference type="GO" id="GO:0009044">
    <property type="term" value="F:xylan 1,4-beta-xylosidase activity"/>
    <property type="evidence" value="ECO:0007669"/>
    <property type="project" value="InterPro"/>
</dbReference>
<evidence type="ECO:0000313" key="6">
    <source>
        <dbReference type="Proteomes" id="UP001237642"/>
    </source>
</evidence>
<organism evidence="5 6">
    <name type="scientific">Heracleum sosnowskyi</name>
    <dbReference type="NCBI Taxonomy" id="360622"/>
    <lineage>
        <taxon>Eukaryota</taxon>
        <taxon>Viridiplantae</taxon>
        <taxon>Streptophyta</taxon>
        <taxon>Embryophyta</taxon>
        <taxon>Tracheophyta</taxon>
        <taxon>Spermatophyta</taxon>
        <taxon>Magnoliopsida</taxon>
        <taxon>eudicotyledons</taxon>
        <taxon>Gunneridae</taxon>
        <taxon>Pentapetalae</taxon>
        <taxon>asterids</taxon>
        <taxon>campanulids</taxon>
        <taxon>Apiales</taxon>
        <taxon>Apiaceae</taxon>
        <taxon>Apioideae</taxon>
        <taxon>apioid superclade</taxon>
        <taxon>Tordylieae</taxon>
        <taxon>Tordyliinae</taxon>
        <taxon>Heracleum</taxon>
    </lineage>
</organism>
<dbReference type="GO" id="GO:0045493">
    <property type="term" value="P:xylan catabolic process"/>
    <property type="evidence" value="ECO:0007669"/>
    <property type="project" value="InterPro"/>
</dbReference>
<accession>A0AAD8HWW9</accession>
<comment type="caution">
    <text evidence="5">The sequence shown here is derived from an EMBL/GenBank/DDBJ whole genome shotgun (WGS) entry which is preliminary data.</text>
</comment>
<keyword evidence="2" id="KW-0378">Hydrolase</keyword>
<dbReference type="InterPro" id="IPR036881">
    <property type="entry name" value="Glyco_hydro_3_C_sf"/>
</dbReference>